<dbReference type="Pfam" id="PF07690">
    <property type="entry name" value="MFS_1"/>
    <property type="match status" value="1"/>
</dbReference>
<feature type="transmembrane region" description="Helical" evidence="6">
    <location>
        <begin position="45"/>
        <end position="68"/>
    </location>
</feature>
<evidence type="ECO:0000256" key="2">
    <source>
        <dbReference type="ARBA" id="ARBA00022475"/>
    </source>
</evidence>
<dbReference type="PANTHER" id="PTHR43124:SF10">
    <property type="entry name" value="PURINE EFFLUX PUMP PBUE"/>
    <property type="match status" value="1"/>
</dbReference>
<feature type="domain" description="Major facilitator superfamily (MFS) profile" evidence="7">
    <location>
        <begin position="9"/>
        <end position="386"/>
    </location>
</feature>
<dbReference type="GO" id="GO:0022857">
    <property type="term" value="F:transmembrane transporter activity"/>
    <property type="evidence" value="ECO:0007669"/>
    <property type="project" value="InterPro"/>
</dbReference>
<keyword evidence="9" id="KW-1185">Reference proteome</keyword>
<evidence type="ECO:0000313" key="8">
    <source>
        <dbReference type="EMBL" id="NGN67785.1"/>
    </source>
</evidence>
<evidence type="ECO:0000259" key="7">
    <source>
        <dbReference type="PROSITE" id="PS50850"/>
    </source>
</evidence>
<evidence type="ECO:0000256" key="1">
    <source>
        <dbReference type="ARBA" id="ARBA00004651"/>
    </source>
</evidence>
<dbReference type="Gene3D" id="1.20.1250.20">
    <property type="entry name" value="MFS general substrate transporter like domains"/>
    <property type="match status" value="2"/>
</dbReference>
<dbReference type="SUPFAM" id="SSF103473">
    <property type="entry name" value="MFS general substrate transporter"/>
    <property type="match status" value="1"/>
</dbReference>
<reference evidence="8 9" key="1">
    <citation type="submission" date="2020-02" db="EMBL/GenBank/DDBJ databases">
        <title>Whole-genome analyses of novel actinobacteria.</title>
        <authorList>
            <person name="Sahin N."/>
        </authorList>
    </citation>
    <scope>NUCLEOTIDE SEQUENCE [LARGE SCALE GENOMIC DNA]</scope>
    <source>
        <strain evidence="8 9">A7024</strain>
    </source>
</reference>
<feature type="transmembrane region" description="Helical" evidence="6">
    <location>
        <begin position="241"/>
        <end position="260"/>
    </location>
</feature>
<dbReference type="GO" id="GO:0005886">
    <property type="term" value="C:plasma membrane"/>
    <property type="evidence" value="ECO:0007669"/>
    <property type="project" value="UniProtKB-SubCell"/>
</dbReference>
<dbReference type="InterPro" id="IPR036259">
    <property type="entry name" value="MFS_trans_sf"/>
</dbReference>
<dbReference type="AlphaFoldDB" id="A0A6G4U6B5"/>
<dbReference type="InterPro" id="IPR011701">
    <property type="entry name" value="MFS"/>
</dbReference>
<dbReference type="EMBL" id="JAAKZV010000162">
    <property type="protein sequence ID" value="NGN67785.1"/>
    <property type="molecule type" value="Genomic_DNA"/>
</dbReference>
<evidence type="ECO:0000313" key="9">
    <source>
        <dbReference type="Proteomes" id="UP000481583"/>
    </source>
</evidence>
<dbReference type="PROSITE" id="PS50850">
    <property type="entry name" value="MFS"/>
    <property type="match status" value="1"/>
</dbReference>
<feature type="transmembrane region" description="Helical" evidence="6">
    <location>
        <begin position="295"/>
        <end position="315"/>
    </location>
</feature>
<name>A0A6G4U6B5_9ACTN</name>
<accession>A0A6G4U6B5</accession>
<evidence type="ECO:0000256" key="5">
    <source>
        <dbReference type="ARBA" id="ARBA00023136"/>
    </source>
</evidence>
<sequence>MLRRSLPGWLLALTLTTFAFSTDDYLVAGVLPGLADDLHVAESTAGQLVTVFSLVFALAAPVAAVVTADWPRRPLFTAALAVFTAANLVMPFVTAFPLLMALRVLAALAAAVVVPGALGAAAVLAPPERQGRYLSIVLGGLTTALLLGVPLGTWVGAVAGWQGAFVLGGLLGAAALIALYVTLPEPPRGERLRLADRLAPLTRPGLLVGLTATAFAVLGNLALLTYLAVYLRDLAGIGPTGLGVVFVLAGVAGLVGGQLGGPAADRWGAERALLMGCVAFAVVMLGLAACWPLRPAPLVLVMPLLLLWSAAAWWIPPAASARLLRLAGPAGQQALALNSSAVYLGVAGGGAAGGLLLGTLGSGALPLGAAVAQGVALALFALTSRWAPGGRGSRR</sequence>
<dbReference type="PANTHER" id="PTHR43124">
    <property type="entry name" value="PURINE EFFLUX PUMP PBUE"/>
    <property type="match status" value="1"/>
</dbReference>
<feature type="transmembrane region" description="Helical" evidence="6">
    <location>
        <begin position="204"/>
        <end position="229"/>
    </location>
</feature>
<protein>
    <submittedName>
        <fullName evidence="8">MFS transporter</fullName>
    </submittedName>
</protein>
<feature type="transmembrane region" description="Helical" evidence="6">
    <location>
        <begin position="364"/>
        <end position="387"/>
    </location>
</feature>
<organism evidence="8 9">
    <name type="scientific">Streptomyces coryli</name>
    <dbReference type="NCBI Taxonomy" id="1128680"/>
    <lineage>
        <taxon>Bacteria</taxon>
        <taxon>Bacillati</taxon>
        <taxon>Actinomycetota</taxon>
        <taxon>Actinomycetes</taxon>
        <taxon>Kitasatosporales</taxon>
        <taxon>Streptomycetaceae</taxon>
        <taxon>Streptomyces</taxon>
    </lineage>
</organism>
<proteinExistence type="predicted"/>
<dbReference type="Proteomes" id="UP000481583">
    <property type="component" value="Unassembled WGS sequence"/>
</dbReference>
<keyword evidence="4 6" id="KW-1133">Transmembrane helix</keyword>
<keyword evidence="5 6" id="KW-0472">Membrane</keyword>
<comment type="subcellular location">
    <subcellularLocation>
        <location evidence="1">Cell membrane</location>
        <topology evidence="1">Multi-pass membrane protein</topology>
    </subcellularLocation>
</comment>
<feature type="transmembrane region" description="Helical" evidence="6">
    <location>
        <begin position="163"/>
        <end position="183"/>
    </location>
</feature>
<keyword evidence="2" id="KW-1003">Cell membrane</keyword>
<evidence type="ECO:0000256" key="3">
    <source>
        <dbReference type="ARBA" id="ARBA00022692"/>
    </source>
</evidence>
<feature type="transmembrane region" description="Helical" evidence="6">
    <location>
        <begin position="104"/>
        <end position="124"/>
    </location>
</feature>
<feature type="transmembrane region" description="Helical" evidence="6">
    <location>
        <begin position="136"/>
        <end position="157"/>
    </location>
</feature>
<feature type="transmembrane region" description="Helical" evidence="6">
    <location>
        <begin position="272"/>
        <end position="289"/>
    </location>
</feature>
<feature type="transmembrane region" description="Helical" evidence="6">
    <location>
        <begin position="335"/>
        <end position="358"/>
    </location>
</feature>
<dbReference type="InterPro" id="IPR020846">
    <property type="entry name" value="MFS_dom"/>
</dbReference>
<feature type="transmembrane region" description="Helical" evidence="6">
    <location>
        <begin position="75"/>
        <end position="98"/>
    </location>
</feature>
<evidence type="ECO:0000256" key="6">
    <source>
        <dbReference type="SAM" id="Phobius"/>
    </source>
</evidence>
<keyword evidence="3 6" id="KW-0812">Transmembrane</keyword>
<gene>
    <name evidence="8" type="ORF">G5C51_28275</name>
</gene>
<evidence type="ECO:0000256" key="4">
    <source>
        <dbReference type="ARBA" id="ARBA00022989"/>
    </source>
</evidence>
<dbReference type="InterPro" id="IPR050189">
    <property type="entry name" value="MFS_Efflux_Transporters"/>
</dbReference>
<comment type="caution">
    <text evidence="8">The sequence shown here is derived from an EMBL/GenBank/DDBJ whole genome shotgun (WGS) entry which is preliminary data.</text>
</comment>